<dbReference type="OrthoDB" id="28894at2759"/>
<comment type="similarity">
    <text evidence="1">Belongs to the villin/gelsolin family.</text>
</comment>
<dbReference type="GO" id="GO:0005737">
    <property type="term" value="C:cytoplasm"/>
    <property type="evidence" value="ECO:0007669"/>
    <property type="project" value="TreeGrafter"/>
</dbReference>
<feature type="region of interest" description="Disordered" evidence="2">
    <location>
        <begin position="748"/>
        <end position="773"/>
    </location>
</feature>
<feature type="compositionally biased region" description="Basic and acidic residues" evidence="2">
    <location>
        <begin position="185"/>
        <end position="194"/>
    </location>
</feature>
<dbReference type="Proteomes" id="UP000053097">
    <property type="component" value="Unassembled WGS sequence"/>
</dbReference>
<dbReference type="Pfam" id="PF02209">
    <property type="entry name" value="VHP"/>
    <property type="match status" value="1"/>
</dbReference>
<feature type="region of interest" description="Disordered" evidence="2">
    <location>
        <begin position="424"/>
        <end position="462"/>
    </location>
</feature>
<organism evidence="4 5">
    <name type="scientific">Ooceraea biroi</name>
    <name type="common">Clonal raider ant</name>
    <name type="synonym">Cerapachys biroi</name>
    <dbReference type="NCBI Taxonomy" id="2015173"/>
    <lineage>
        <taxon>Eukaryota</taxon>
        <taxon>Metazoa</taxon>
        <taxon>Ecdysozoa</taxon>
        <taxon>Arthropoda</taxon>
        <taxon>Hexapoda</taxon>
        <taxon>Insecta</taxon>
        <taxon>Pterygota</taxon>
        <taxon>Neoptera</taxon>
        <taxon>Endopterygota</taxon>
        <taxon>Hymenoptera</taxon>
        <taxon>Apocrita</taxon>
        <taxon>Aculeata</taxon>
        <taxon>Formicoidea</taxon>
        <taxon>Formicidae</taxon>
        <taxon>Dorylinae</taxon>
        <taxon>Ooceraea</taxon>
    </lineage>
</organism>
<dbReference type="Gene3D" id="3.40.20.10">
    <property type="entry name" value="Severin"/>
    <property type="match status" value="5"/>
</dbReference>
<dbReference type="PANTHER" id="PTHR11977:SF45">
    <property type="entry name" value="SUPERVILLIN"/>
    <property type="match status" value="1"/>
</dbReference>
<dbReference type="InterPro" id="IPR029006">
    <property type="entry name" value="ADF-H/Gelsolin-like_dom_sf"/>
</dbReference>
<dbReference type="GO" id="GO:0051016">
    <property type="term" value="P:barbed-end actin filament capping"/>
    <property type="evidence" value="ECO:0007669"/>
    <property type="project" value="TreeGrafter"/>
</dbReference>
<dbReference type="OMA" id="ECTVCPI"/>
<reference evidence="4 5" key="1">
    <citation type="journal article" date="2014" name="Curr. Biol.">
        <title>The genome of the clonal raider ant Cerapachys biroi.</title>
        <authorList>
            <person name="Oxley P.R."/>
            <person name="Ji L."/>
            <person name="Fetter-Pruneda I."/>
            <person name="McKenzie S.K."/>
            <person name="Li C."/>
            <person name="Hu H."/>
            <person name="Zhang G."/>
            <person name="Kronauer D.J."/>
        </authorList>
    </citation>
    <scope>NUCLEOTIDE SEQUENCE [LARGE SCALE GENOMIC DNA]</scope>
</reference>
<dbReference type="SUPFAM" id="SSF55753">
    <property type="entry name" value="Actin depolymerizing proteins"/>
    <property type="match status" value="5"/>
</dbReference>
<feature type="region of interest" description="Disordered" evidence="2">
    <location>
        <begin position="1397"/>
        <end position="1439"/>
    </location>
</feature>
<dbReference type="SMART" id="SM00153">
    <property type="entry name" value="VHP"/>
    <property type="match status" value="1"/>
</dbReference>
<dbReference type="GO" id="GO:0051015">
    <property type="term" value="F:actin filament binding"/>
    <property type="evidence" value="ECO:0007669"/>
    <property type="project" value="InterPro"/>
</dbReference>
<feature type="compositionally biased region" description="Basic and acidic residues" evidence="2">
    <location>
        <begin position="1139"/>
        <end position="1149"/>
    </location>
</feature>
<feature type="domain" description="HP" evidence="3">
    <location>
        <begin position="2307"/>
        <end position="2370"/>
    </location>
</feature>
<dbReference type="InterPro" id="IPR003128">
    <property type="entry name" value="Villin_headpiece"/>
</dbReference>
<feature type="region of interest" description="Disordered" evidence="2">
    <location>
        <begin position="538"/>
        <end position="583"/>
    </location>
</feature>
<dbReference type="GO" id="GO:0005546">
    <property type="term" value="F:phosphatidylinositol-4,5-bisphosphate binding"/>
    <property type="evidence" value="ECO:0007669"/>
    <property type="project" value="TreeGrafter"/>
</dbReference>
<feature type="compositionally biased region" description="Basic and acidic residues" evidence="2">
    <location>
        <begin position="545"/>
        <end position="558"/>
    </location>
</feature>
<evidence type="ECO:0000256" key="1">
    <source>
        <dbReference type="ARBA" id="ARBA00008418"/>
    </source>
</evidence>
<feature type="compositionally biased region" description="Polar residues" evidence="2">
    <location>
        <begin position="25"/>
        <end position="36"/>
    </location>
</feature>
<feature type="region of interest" description="Disordered" evidence="2">
    <location>
        <begin position="650"/>
        <end position="687"/>
    </location>
</feature>
<dbReference type="CDD" id="cd11293">
    <property type="entry name" value="gelsolin_S4_like"/>
    <property type="match status" value="1"/>
</dbReference>
<dbReference type="SMART" id="SM00262">
    <property type="entry name" value="GEL"/>
    <property type="match status" value="3"/>
</dbReference>
<dbReference type="GO" id="GO:0051014">
    <property type="term" value="P:actin filament severing"/>
    <property type="evidence" value="ECO:0007669"/>
    <property type="project" value="TreeGrafter"/>
</dbReference>
<dbReference type="SUPFAM" id="SSF47050">
    <property type="entry name" value="VHP, Villin headpiece domain"/>
    <property type="match status" value="1"/>
</dbReference>
<feature type="region of interest" description="Disordered" evidence="2">
    <location>
        <begin position="131"/>
        <end position="199"/>
    </location>
</feature>
<feature type="compositionally biased region" description="Low complexity" evidence="2">
    <location>
        <begin position="349"/>
        <end position="360"/>
    </location>
</feature>
<dbReference type="EMBL" id="KK107077">
    <property type="protein sequence ID" value="EZA60520.1"/>
    <property type="molecule type" value="Genomic_DNA"/>
</dbReference>
<feature type="compositionally biased region" description="Basic and acidic residues" evidence="2">
    <location>
        <begin position="1156"/>
        <end position="1177"/>
    </location>
</feature>
<feature type="region of interest" description="Disordered" evidence="2">
    <location>
        <begin position="1360"/>
        <end position="1383"/>
    </location>
</feature>
<feature type="region of interest" description="Disordered" evidence="2">
    <location>
        <begin position="1295"/>
        <end position="1317"/>
    </location>
</feature>
<keyword evidence="5" id="KW-1185">Reference proteome</keyword>
<dbReference type="GO" id="GO:0015629">
    <property type="term" value="C:actin cytoskeleton"/>
    <property type="evidence" value="ECO:0007669"/>
    <property type="project" value="TreeGrafter"/>
</dbReference>
<name>A0A026WWR3_OOCBI</name>
<feature type="region of interest" description="Disordered" evidence="2">
    <location>
        <begin position="1"/>
        <end position="62"/>
    </location>
</feature>
<feature type="compositionally biased region" description="Low complexity" evidence="2">
    <location>
        <begin position="11"/>
        <end position="24"/>
    </location>
</feature>
<accession>A0A026WWR3</accession>
<evidence type="ECO:0000259" key="3">
    <source>
        <dbReference type="PROSITE" id="PS51089"/>
    </source>
</evidence>
<dbReference type="GO" id="GO:0008154">
    <property type="term" value="P:actin polymerization or depolymerization"/>
    <property type="evidence" value="ECO:0007669"/>
    <property type="project" value="TreeGrafter"/>
</dbReference>
<feature type="compositionally biased region" description="Acidic residues" evidence="2">
    <location>
        <begin position="1178"/>
        <end position="1203"/>
    </location>
</feature>
<dbReference type="InterPro" id="IPR007123">
    <property type="entry name" value="Gelsolin-like_dom"/>
</dbReference>
<dbReference type="Pfam" id="PF00626">
    <property type="entry name" value="Gelsolin"/>
    <property type="match status" value="1"/>
</dbReference>
<sequence>MVAAGATILMAASEENSSNEAGSGTTTSSVNQSTYPRSREIQHCGQRNNESSPKGDVATCSSNIVEKKQRSLTAEKNDTVISKIESKESSKNSAAYKTTPIRETRTSRLRAASIVLPNDVTLSSKKLLGSEALGSQRHSSSVKEKSSPPLNSSVVMNSVKERDKSYKRKSYLNRSRHAEAATVDHLNETESNERRSRRQFYKRGQMSEIVSSPVDACGNRQALSLRRRCTDSKVIGTQAGITKSPSKTIPSSIVSVRSTKRSNLQQPSGSIGDSEVSRRVDVLTALTQATMERVERLASATTNHSNDNVQFVAEKVSMSPKKCVGSRHAPVSILKHKALDGEGNDRQASSGGSSHVPSPVTFSPSVTEPVSHKRHGILKKRSSLDESEILRRRSCSPDVSFADCNIYSEFRPILKNQRRSSLDEIVKRDQSPDQPASILKRKSSREDDREVHRSSLESPEPQGILKRKLASNVRVNSISHHVTIASDVTSATAAGSAIVGTSANLSESLEGSEVKPILKKKYGKEELAGSDVLSLEPRPILKKKSSTESEEHEHDRPKKTILKSSRKNSYEDGGYETESTSPRKLSALKNRAIEIENVRPILKQSSSCNRYHGDARDSGTDSFLRKRAQSVGHARSANGDDSVESIRMLTKRRSLESSSPIDVSRAPTTPRRSFMTDRSNEVSYTANGSSVIKESKLSCEGTGKSKQGNTDDMDEKNIADSHIYFVKIGADTDERDAANVLARTTDQRKALEEKGQQDTQDPYEDHATVRRSNSVSKITQHFKALQEKANACVAAENKSRAAPQRSRRDCTRGVQRYRERKAQGGERFNTQPVTFQEVRQAVLQNQRNAAGTTDDDHEPSKLSLAERVQLFNQKSATAETGAATDTSCREKLTQRRRSFTRYKTQPVTSEEVEVASRISPLNVMNQIQTLLGDSKECQKTSYSSLATTTPQHDLPKSILKSSASYTPNIPRAKSPELRGIKLIKSVLKRESEESEQSTVSQSASLEVYPRSILKSNPPLRSMQTTSVTDAATSRNEMSVRGTEGQTFNSETVILCEKLDSSDAITDSMRHSSQSLCNIEQTITCKEGGTIANGAAVPLHKTTIPRNEEIFLSDNVDNCRIDTILSSVLRGRGDKCCDDSLADKPKRMLDNDNNDNDSEKKDNKKQDKEEEEKRKEEWKEEGDVEIVQKDEDDNDNDDDDDDDDRASSSSGGQEVHDIIASEKHAGVTWCSTSSLAKSVSQHSLGDEKRRQQRGVPLPGLCRSTTQVIESIETSETPSVSIADRLAALRHNGSTNWKRRVAGGKSDESCGDSPLSPEESMTIKSGVLANCMEKLESAADNWKNRIVTPDAMNFTVAGKMKVTRSKGPSSPLVAEYSTTSTPNQKKKIPRWFKTKKDKGCNNGAVSTPTSPCKDLSPATRTSFSEPVSDDSDEECKTEQHVLSPTVSVPKTDDETFTSFFSGVSLEKCENECLNLHESDFDIIAPQSELLVYKRNIRMQRRRAASKNPLKVLAARTDLRSEYTEIRTDIATRSVAIMNVEKHIAKSSSFAIEALAGLASTEDFSAVTLRNVSETSVSTNKLQPYKDVMLILVKGRRHVQARLIEPVADSINSGDNYILVTKSEVFNYVGKYSNVIEKTRAAEIASRIQQHKDLGCQAVQVITISEDKPTCTKGQVHKFWKYLGVPDSEKLNVIEAGHPDEDELYESAVIETNMVYELKDNQLVPYEKFWGTLPKIEMLNKNKILVFDFGTEMYIWSGNGVLPDKKKIATRLAMEMWNDGYDYTECTVCPINAARMIGGRSGGDMHANPSAKSAKNRPEWCLLAKLTQHVETILFREKFLDWPNVSSVIKTRGRKDDARGIDGTVTVRLDDNDDMWMPNAAPVDLVLEGCHLGRGTGCYDNELKKEYVVDTTSVMVWHIDEFSHTLLHGSSIGQFYSGDSYIVHWTYSVTITGRELSGLPSKHSAKGRDRSVYFIWQGRNASSNERGAAALLAIDLDSNRGPQVRVVQGNEPAAFLNLFSGGMVVHSGKKSEKNHEKQWRLYICRGTLESETFLTEIPCSTRQLRSRSSFVLLGTESAKVYVWHGNNSLPHIRENAIKAANKLKENRPEEAGLLNNDNVQICEVQEGLESEEFSNALGGVNTKLYWSLETTNIRNHTPRLYHLSSISKKFGATEILCPHHADLATPFPCSQDDLYQANQPALFLLDDKNEIWIWQGWWPDSEMEDQSGSKTVRWQAERRAAMTIAIRYWRKTRSAQTTNLPIYLVWAGLEPLRFINLFPEWTYRDDVAELNIEDGRNPGEVLTAEDELARLTQSTYPPAQLLQRPLPDGVDPTRLELYLSQQHFQELLGMSKEEFQQLPFWKQVNLKKEMGLF</sequence>
<protein>
    <submittedName>
        <fullName evidence="4">Supervillin</fullName>
    </submittedName>
</protein>
<proteinExistence type="inferred from homology"/>
<evidence type="ECO:0000256" key="2">
    <source>
        <dbReference type="SAM" id="MobiDB-lite"/>
    </source>
</evidence>
<dbReference type="PANTHER" id="PTHR11977">
    <property type="entry name" value="VILLIN"/>
    <property type="match status" value="1"/>
</dbReference>
<feature type="region of interest" description="Disordered" evidence="2">
    <location>
        <begin position="1015"/>
        <end position="1043"/>
    </location>
</feature>
<feature type="compositionally biased region" description="Basic and acidic residues" evidence="2">
    <location>
        <begin position="444"/>
        <end position="455"/>
    </location>
</feature>
<feature type="compositionally biased region" description="Polar residues" evidence="2">
    <location>
        <begin position="1021"/>
        <end position="1036"/>
    </location>
</feature>
<feature type="region of interest" description="Disordered" evidence="2">
    <location>
        <begin position="341"/>
        <end position="377"/>
    </location>
</feature>
<dbReference type="InterPro" id="IPR007122">
    <property type="entry name" value="Villin/Gelsolin"/>
</dbReference>
<dbReference type="PRINTS" id="PR00597">
    <property type="entry name" value="GELSOLIN"/>
</dbReference>
<evidence type="ECO:0000313" key="5">
    <source>
        <dbReference type="Proteomes" id="UP000053097"/>
    </source>
</evidence>
<evidence type="ECO:0000313" key="4">
    <source>
        <dbReference type="EMBL" id="EZA60520.1"/>
    </source>
</evidence>
<dbReference type="Gene3D" id="1.10.950.10">
    <property type="entry name" value="Villin headpiece domain"/>
    <property type="match status" value="1"/>
</dbReference>
<dbReference type="InterPro" id="IPR036886">
    <property type="entry name" value="Villin_headpiece_dom_sf"/>
</dbReference>
<feature type="region of interest" description="Disordered" evidence="2">
    <location>
        <begin position="1139"/>
        <end position="1214"/>
    </location>
</feature>
<feature type="region of interest" description="Disordered" evidence="2">
    <location>
        <begin position="83"/>
        <end position="102"/>
    </location>
</feature>
<feature type="compositionally biased region" description="Basic residues" evidence="2">
    <location>
        <begin position="165"/>
        <end position="175"/>
    </location>
</feature>
<gene>
    <name evidence="4" type="ORF">X777_14545</name>
</gene>
<dbReference type="PROSITE" id="PS51089">
    <property type="entry name" value="HP"/>
    <property type="match status" value="1"/>
</dbReference>
<feature type="compositionally biased region" description="Polar residues" evidence="2">
    <location>
        <begin position="656"/>
        <end position="671"/>
    </location>
</feature>